<accession>A0A381DL16</accession>
<evidence type="ECO:0000313" key="1">
    <source>
        <dbReference type="EMBL" id="SUX11335.1"/>
    </source>
</evidence>
<dbReference type="Proteomes" id="UP000254920">
    <property type="component" value="Unassembled WGS sequence"/>
</dbReference>
<organism evidence="1 2">
    <name type="scientific">Campylobacter sputorum subsp. sputorum</name>
    <dbReference type="NCBI Taxonomy" id="32024"/>
    <lineage>
        <taxon>Bacteria</taxon>
        <taxon>Pseudomonadati</taxon>
        <taxon>Campylobacterota</taxon>
        <taxon>Epsilonproteobacteria</taxon>
        <taxon>Campylobacterales</taxon>
        <taxon>Campylobacteraceae</taxon>
        <taxon>Campylobacter</taxon>
    </lineage>
</organism>
<keyword evidence="2" id="KW-1185">Reference proteome</keyword>
<evidence type="ECO:0000313" key="2">
    <source>
        <dbReference type="Proteomes" id="UP000254920"/>
    </source>
</evidence>
<dbReference type="GO" id="GO:0090313">
    <property type="term" value="P:regulation of protein targeting to membrane"/>
    <property type="evidence" value="ECO:0007669"/>
    <property type="project" value="TreeGrafter"/>
</dbReference>
<dbReference type="Pfam" id="PF05359">
    <property type="entry name" value="DUF748"/>
    <property type="match status" value="1"/>
</dbReference>
<dbReference type="EMBL" id="UFVD01000001">
    <property type="protein sequence ID" value="SUX11335.1"/>
    <property type="molecule type" value="Genomic_DNA"/>
</dbReference>
<dbReference type="InterPro" id="IPR052894">
    <property type="entry name" value="AsmA-related"/>
</dbReference>
<sequence length="1138" mass="129127">MSKNKKISIVILCFIGFIFIIYTLFGFLGIPYILKNSIPSSLKKQGIELNIKDAKFNPFTYDLNISEIYISTFEKIFSAKKIDLDIDILKIFKKTIHLNTIKLDTPDINILKDTNGTFNFAAFLPKDEKDENVGKTSSFNFILNRLEISNGKFSYSDNSLDKPFNISLDDINYKISNINMADENMGHHTLDSISNLAKNISIDSGIKIKPLTFHGNIKVQDLELNPVWLSFLENMPLKLKSGKLSTQINYNIIFDKDKMYFLIDNSNLTLNDILVLDKNDSISLGELNIPNINIVSNIKPYDVSTMINFENLNLLNLNHSKIGHIDALNLIQNNLNIALKDKNTILDINSSKIASKNISFNKDLALSSDDLNASNISFMLQNMDGNLSIDTNLAKLDIKNSQFNIDKMKASLNDATLTNANFTLKDKNITFKNDTLNTADFSFFINKEKLLNNQSSNLSNLTYTFNNQSSIINADSYELSKTTAYSKNSKFSSFEKLNLKDIIFDINDLNLKINTINLDTFDFKTDINKNGKISVIENLPSMQSTNKTSKNNKKQQNSHKKAFSYSINQININNSKANINNIMDDFNVVHKFDDIDIKIKNFTSNYAKPFGISLSSNSKDISLKTSGEVSINPFKTNLNIDLSHRNLPYYMPYAKEFMDAKLQDAKMSFKSKFKFDKTPQIQGNLELKDVSLLNQEDFGIFYIKQFYIKNIQYNTNSLNLDDITLQEPYLNVYIDKNKQVNLSKIIKKDESKNDKQDKKEDQNNSKFAISINKIKLENGTLDFSDYSLFTPFVTKISNLQSIASSIRNDKISHINLKGTVGASGYSSIEIRTKPFDPKDYTKVNMTFKDINLPDATPYSGEFVGYEIDSGRLNLSLVYDINNSVMLSENIINIDALELGKKVQSDQAVNLPLKLAISILKDSNNQITVSLPITGDLSNPKFSYGGIVLQAIMQLFTDIITSPFKFLTSTLGIKGEHMDTIDFKPGNDNLISSEKAKIPNFAQIIEQKDGINITITPAYNKKLDENEFQKNKFESDISRYMMKDGLSYKDALEKLRIRFFPNKNFPSLQETTNAIIATYDIKQKYFDEVAINRAQNIKNALIKAGIPKDRIEILKTNPNGKIKQNLYISVEMGIVRKEK</sequence>
<dbReference type="GO" id="GO:0005886">
    <property type="term" value="C:plasma membrane"/>
    <property type="evidence" value="ECO:0007669"/>
    <property type="project" value="TreeGrafter"/>
</dbReference>
<proteinExistence type="predicted"/>
<name>A0A381DL16_9BACT</name>
<protein>
    <submittedName>
        <fullName evidence="1">Transcription termination factor</fullName>
    </submittedName>
</protein>
<dbReference type="InterPro" id="IPR008023">
    <property type="entry name" value="DUF748"/>
</dbReference>
<dbReference type="OrthoDB" id="9757969at2"/>
<dbReference type="STRING" id="32024.GCA_000788295_00919"/>
<gene>
    <name evidence="1" type="primary">rho_2</name>
    <name evidence="1" type="ORF">NCTC12475_01554</name>
</gene>
<dbReference type="AlphaFoldDB" id="A0A381DL16"/>
<dbReference type="PANTHER" id="PTHR30441:SF8">
    <property type="entry name" value="DUF748 DOMAIN-CONTAINING PROTEIN"/>
    <property type="match status" value="1"/>
</dbReference>
<dbReference type="PANTHER" id="PTHR30441">
    <property type="entry name" value="DUF748 DOMAIN-CONTAINING PROTEIN"/>
    <property type="match status" value="1"/>
</dbReference>
<reference evidence="1 2" key="1">
    <citation type="submission" date="2018-06" db="EMBL/GenBank/DDBJ databases">
        <authorList>
            <consortium name="Pathogen Informatics"/>
            <person name="Doyle S."/>
        </authorList>
    </citation>
    <scope>NUCLEOTIDE SEQUENCE [LARGE SCALE GENOMIC DNA]</scope>
    <source>
        <strain evidence="1 2">NCTC12475</strain>
    </source>
</reference>
<dbReference type="GeneID" id="93090196"/>
<dbReference type="RefSeq" id="WP_089182075.1">
    <property type="nucleotide sequence ID" value="NZ_CP043427.1"/>
</dbReference>